<keyword evidence="1" id="KW-0812">Transmembrane</keyword>
<protein>
    <submittedName>
        <fullName evidence="2">Uncharacterized protein</fullName>
    </submittedName>
</protein>
<sequence>MSDFFYTVFPMVLSLLLFGIISVLAYNHETALLVYRAIFKAFPFFKKLEKEYGALYPTYISYITSSERTLFDDPRVFDDLYLFIADYAIHVICRFDSSQHIVIPFGSILYQEHRISNFFARLRHNARYTYAYHFTLGVLYNGSMEKISFCTNYYNHRIDRLFNNRLDSMGLYEYISNRFPDSEESGF</sequence>
<comment type="caution">
    <text evidence="2">The sequence shown here is derived from an EMBL/GenBank/DDBJ whole genome shotgun (WGS) entry which is preliminary data.</text>
</comment>
<evidence type="ECO:0000313" key="3">
    <source>
        <dbReference type="Proteomes" id="UP000824091"/>
    </source>
</evidence>
<organism evidence="2 3">
    <name type="scientific">Candidatus Fimisoma avicola</name>
    <dbReference type="NCBI Taxonomy" id="2840826"/>
    <lineage>
        <taxon>Bacteria</taxon>
        <taxon>Bacillati</taxon>
        <taxon>Bacillota</taxon>
        <taxon>Clostridia</taxon>
        <taxon>Eubacteriales</taxon>
        <taxon>Candidatus Fimisoma</taxon>
    </lineage>
</organism>
<gene>
    <name evidence="2" type="ORF">IAD16_01505</name>
</gene>
<dbReference type="AlphaFoldDB" id="A0A9D1I2N0"/>
<keyword evidence="1" id="KW-1133">Transmembrane helix</keyword>
<dbReference type="Proteomes" id="UP000824091">
    <property type="component" value="Unassembled WGS sequence"/>
</dbReference>
<dbReference type="EMBL" id="DVMO01000023">
    <property type="protein sequence ID" value="HIU27041.1"/>
    <property type="molecule type" value="Genomic_DNA"/>
</dbReference>
<feature type="transmembrane region" description="Helical" evidence="1">
    <location>
        <begin position="6"/>
        <end position="26"/>
    </location>
</feature>
<reference evidence="2" key="1">
    <citation type="submission" date="2020-10" db="EMBL/GenBank/DDBJ databases">
        <authorList>
            <person name="Gilroy R."/>
        </authorList>
    </citation>
    <scope>NUCLEOTIDE SEQUENCE</scope>
    <source>
        <strain evidence="2">11300</strain>
    </source>
</reference>
<evidence type="ECO:0000256" key="1">
    <source>
        <dbReference type="SAM" id="Phobius"/>
    </source>
</evidence>
<evidence type="ECO:0000313" key="2">
    <source>
        <dbReference type="EMBL" id="HIU27041.1"/>
    </source>
</evidence>
<accession>A0A9D1I2N0</accession>
<proteinExistence type="predicted"/>
<keyword evidence="1" id="KW-0472">Membrane</keyword>
<name>A0A9D1I2N0_9FIRM</name>
<reference evidence="2" key="2">
    <citation type="journal article" date="2021" name="PeerJ">
        <title>Extensive microbial diversity within the chicken gut microbiome revealed by metagenomics and culture.</title>
        <authorList>
            <person name="Gilroy R."/>
            <person name="Ravi A."/>
            <person name="Getino M."/>
            <person name="Pursley I."/>
            <person name="Horton D.L."/>
            <person name="Alikhan N.F."/>
            <person name="Baker D."/>
            <person name="Gharbi K."/>
            <person name="Hall N."/>
            <person name="Watson M."/>
            <person name="Adriaenssens E.M."/>
            <person name="Foster-Nyarko E."/>
            <person name="Jarju S."/>
            <person name="Secka A."/>
            <person name="Antonio M."/>
            <person name="Oren A."/>
            <person name="Chaudhuri R.R."/>
            <person name="La Ragione R."/>
            <person name="Hildebrand F."/>
            <person name="Pallen M.J."/>
        </authorList>
    </citation>
    <scope>NUCLEOTIDE SEQUENCE</scope>
    <source>
        <strain evidence="2">11300</strain>
    </source>
</reference>